<sequence length="198" mass="21266">MGLCNILRRRERDQNSLFPAGEGIASELSATQKRILARTQPCHCDQRSPAPGIVGNKCSSLKPPSWSCAIATQIKTLSFITPSTAFAITGHQWCSIYPHPCLQLFPTIPPASPCTSAVAKPPYDLSTATRFLVCVSFSGCFPVPGILCSEPPVKTELIQSHLLPLSSDSTPVVLSLGCPLESPGNLFKIRNEAQKSGF</sequence>
<name>A0A7J7U5E2_MYOMY</name>
<keyword evidence="2" id="KW-1185">Reference proteome</keyword>
<evidence type="ECO:0000313" key="1">
    <source>
        <dbReference type="EMBL" id="KAF6308090.1"/>
    </source>
</evidence>
<gene>
    <name evidence="1" type="ORF">mMyoMyo1_008868</name>
</gene>
<dbReference type="AlphaFoldDB" id="A0A7J7U5E2"/>
<comment type="caution">
    <text evidence="1">The sequence shown here is derived from an EMBL/GenBank/DDBJ whole genome shotgun (WGS) entry which is preliminary data.</text>
</comment>
<dbReference type="Proteomes" id="UP000527355">
    <property type="component" value="Unassembled WGS sequence"/>
</dbReference>
<evidence type="ECO:0000313" key="2">
    <source>
        <dbReference type="Proteomes" id="UP000527355"/>
    </source>
</evidence>
<organism evidence="1 2">
    <name type="scientific">Myotis myotis</name>
    <name type="common">Greater mouse-eared bat</name>
    <name type="synonym">Vespertilio myotis</name>
    <dbReference type="NCBI Taxonomy" id="51298"/>
    <lineage>
        <taxon>Eukaryota</taxon>
        <taxon>Metazoa</taxon>
        <taxon>Chordata</taxon>
        <taxon>Craniata</taxon>
        <taxon>Vertebrata</taxon>
        <taxon>Euteleostomi</taxon>
        <taxon>Mammalia</taxon>
        <taxon>Eutheria</taxon>
        <taxon>Laurasiatheria</taxon>
        <taxon>Chiroptera</taxon>
        <taxon>Yangochiroptera</taxon>
        <taxon>Vespertilionidae</taxon>
        <taxon>Myotis</taxon>
    </lineage>
</organism>
<protein>
    <submittedName>
        <fullName evidence="1">Uncharacterized protein</fullName>
    </submittedName>
</protein>
<proteinExistence type="predicted"/>
<dbReference type="EMBL" id="JABWUV010000014">
    <property type="protein sequence ID" value="KAF6308090.1"/>
    <property type="molecule type" value="Genomic_DNA"/>
</dbReference>
<accession>A0A7J7U5E2</accession>
<reference evidence="1 2" key="1">
    <citation type="journal article" date="2020" name="Nature">
        <title>Six reference-quality genomes reveal evolution of bat adaptations.</title>
        <authorList>
            <person name="Jebb D."/>
            <person name="Huang Z."/>
            <person name="Pippel M."/>
            <person name="Hughes G.M."/>
            <person name="Lavrichenko K."/>
            <person name="Devanna P."/>
            <person name="Winkler S."/>
            <person name="Jermiin L.S."/>
            <person name="Skirmuntt E.C."/>
            <person name="Katzourakis A."/>
            <person name="Burkitt-Gray L."/>
            <person name="Ray D.A."/>
            <person name="Sullivan K.A.M."/>
            <person name="Roscito J.G."/>
            <person name="Kirilenko B.M."/>
            <person name="Davalos L.M."/>
            <person name="Corthals A.P."/>
            <person name="Power M.L."/>
            <person name="Jones G."/>
            <person name="Ransome R.D."/>
            <person name="Dechmann D.K.N."/>
            <person name="Locatelli A.G."/>
            <person name="Puechmaille S.J."/>
            <person name="Fedrigo O."/>
            <person name="Jarvis E.D."/>
            <person name="Hiller M."/>
            <person name="Vernes S.C."/>
            <person name="Myers E.W."/>
            <person name="Teeling E.C."/>
        </authorList>
    </citation>
    <scope>NUCLEOTIDE SEQUENCE [LARGE SCALE GENOMIC DNA]</scope>
    <source>
        <strain evidence="1">MMyoMyo1</strain>
        <tissue evidence="1">Flight muscle</tissue>
    </source>
</reference>